<dbReference type="Pfam" id="PF22324">
    <property type="entry name" value="HTH_91"/>
    <property type="match status" value="1"/>
</dbReference>
<proteinExistence type="predicted"/>
<dbReference type="RefSeq" id="WP_144083990.1">
    <property type="nucleotide sequence ID" value="NZ_CP076685.1"/>
</dbReference>
<dbReference type="InterPro" id="IPR054382">
    <property type="entry name" value="wHTH_alphaproteobact"/>
</dbReference>
<sequence length="95" mass="10724">MRIEVTLLSEPPRTFELDGRMGWAMTQLSMAGVQGVATIDRPAPRWSAYVHRLRERGIQIDTEMEPHHGPYPGQHARYRLACDVQIKALGAEVAQ</sequence>
<name>A0A850LHN7_9RHOB</name>
<reference evidence="2 3" key="1">
    <citation type="journal article" date="2020" name="Proc. Natl. Acad. Sci. U.S.A.">
        <title>Ecological drivers of bacterial community assembly in synthetic phycospheres.</title>
        <authorList>
            <person name="Fu H."/>
            <person name="Uchimiya M."/>
            <person name="Gore J."/>
            <person name="Moran M.A."/>
        </authorList>
    </citation>
    <scope>NUCLEOTIDE SEQUENCE [LARGE SCALE GENOMIC DNA]</scope>
    <source>
        <strain evidence="2">HF-Din03</strain>
    </source>
</reference>
<protein>
    <recommendedName>
        <fullName evidence="1">Winged helix domain-containing protein</fullName>
    </recommendedName>
</protein>
<dbReference type="Proteomes" id="UP000565723">
    <property type="component" value="Unassembled WGS sequence"/>
</dbReference>
<dbReference type="AlphaFoldDB" id="A0A850LHN7"/>
<organism evidence="2 3">
    <name type="scientific">Ruegeria pomeroyi</name>
    <dbReference type="NCBI Taxonomy" id="89184"/>
    <lineage>
        <taxon>Bacteria</taxon>
        <taxon>Pseudomonadati</taxon>
        <taxon>Pseudomonadota</taxon>
        <taxon>Alphaproteobacteria</taxon>
        <taxon>Rhodobacterales</taxon>
        <taxon>Roseobacteraceae</taxon>
        <taxon>Ruegeria</taxon>
    </lineage>
</organism>
<feature type="domain" description="Winged helix" evidence="1">
    <location>
        <begin position="15"/>
        <end position="88"/>
    </location>
</feature>
<evidence type="ECO:0000313" key="3">
    <source>
        <dbReference type="Proteomes" id="UP000565723"/>
    </source>
</evidence>
<dbReference type="EMBL" id="JABXIY010000027">
    <property type="protein sequence ID" value="NVK97448.1"/>
    <property type="molecule type" value="Genomic_DNA"/>
</dbReference>
<gene>
    <name evidence="2" type="ORF">HW564_10995</name>
</gene>
<evidence type="ECO:0000259" key="1">
    <source>
        <dbReference type="Pfam" id="PF22324"/>
    </source>
</evidence>
<comment type="caution">
    <text evidence="2">The sequence shown here is derived from an EMBL/GenBank/DDBJ whole genome shotgun (WGS) entry which is preliminary data.</text>
</comment>
<evidence type="ECO:0000313" key="2">
    <source>
        <dbReference type="EMBL" id="NVK97448.1"/>
    </source>
</evidence>
<accession>A0A850LHN7</accession>